<dbReference type="InterPro" id="IPR037066">
    <property type="entry name" value="Plug_dom_sf"/>
</dbReference>
<feature type="chain" id="PRO_5041990363" evidence="12">
    <location>
        <begin position="31"/>
        <end position="763"/>
    </location>
</feature>
<evidence type="ECO:0000256" key="5">
    <source>
        <dbReference type="ARBA" id="ARBA00022692"/>
    </source>
</evidence>
<keyword evidence="7 10" id="KW-0472">Membrane</keyword>
<comment type="caution">
    <text evidence="15">The sequence shown here is derived from an EMBL/GenBank/DDBJ whole genome shotgun (WGS) entry which is preliminary data.</text>
</comment>
<evidence type="ECO:0000256" key="9">
    <source>
        <dbReference type="ARBA" id="ARBA00023237"/>
    </source>
</evidence>
<keyword evidence="9 10" id="KW-0998">Cell outer membrane</keyword>
<dbReference type="PANTHER" id="PTHR32552">
    <property type="entry name" value="FERRICHROME IRON RECEPTOR-RELATED"/>
    <property type="match status" value="1"/>
</dbReference>
<comment type="similarity">
    <text evidence="2 10 11">Belongs to the TonB-dependent receptor family.</text>
</comment>
<dbReference type="Proteomes" id="UP000016487">
    <property type="component" value="Unassembled WGS sequence"/>
</dbReference>
<evidence type="ECO:0000313" key="16">
    <source>
        <dbReference type="Proteomes" id="UP000016487"/>
    </source>
</evidence>
<evidence type="ECO:0000256" key="11">
    <source>
        <dbReference type="RuleBase" id="RU003357"/>
    </source>
</evidence>
<keyword evidence="8 15" id="KW-0675">Receptor</keyword>
<reference evidence="15" key="1">
    <citation type="journal article" date="2012" name="J. Bacteriol.">
        <title>Genome sequences of type strains of seven species of the marine bacterium Pseudoalteromonas.</title>
        <authorList>
            <person name="Xie B.B."/>
            <person name="Shu Y.L."/>
            <person name="Qin Q.L."/>
            <person name="Rong J.C."/>
            <person name="Zhang X.Y."/>
            <person name="Chen X.L."/>
            <person name="Shi M."/>
            <person name="He H.L."/>
            <person name="Zhou B.C."/>
            <person name="Zhang Y.Z."/>
        </authorList>
    </citation>
    <scope>NUCLEOTIDE SEQUENCE</scope>
    <source>
        <strain evidence="15">DSM 8771</strain>
    </source>
</reference>
<dbReference type="Gene3D" id="2.170.130.10">
    <property type="entry name" value="TonB-dependent receptor, plug domain"/>
    <property type="match status" value="1"/>
</dbReference>
<accession>A0AAD4AE92</accession>
<comment type="subcellular location">
    <subcellularLocation>
        <location evidence="1 10">Cell outer membrane</location>
        <topology evidence="1 10">Multi-pass membrane protein</topology>
    </subcellularLocation>
</comment>
<dbReference type="Pfam" id="PF07715">
    <property type="entry name" value="Plug"/>
    <property type="match status" value="1"/>
</dbReference>
<dbReference type="EMBL" id="AHBZ03000027">
    <property type="protein sequence ID" value="KAF7764278.1"/>
    <property type="molecule type" value="Genomic_DNA"/>
</dbReference>
<dbReference type="InterPro" id="IPR039426">
    <property type="entry name" value="TonB-dep_rcpt-like"/>
</dbReference>
<evidence type="ECO:0000259" key="13">
    <source>
        <dbReference type="Pfam" id="PF00593"/>
    </source>
</evidence>
<evidence type="ECO:0000256" key="1">
    <source>
        <dbReference type="ARBA" id="ARBA00004571"/>
    </source>
</evidence>
<evidence type="ECO:0000256" key="6">
    <source>
        <dbReference type="ARBA" id="ARBA00023077"/>
    </source>
</evidence>
<dbReference type="GO" id="GO:0015344">
    <property type="term" value="F:siderophore uptake transmembrane transporter activity"/>
    <property type="evidence" value="ECO:0007669"/>
    <property type="project" value="TreeGrafter"/>
</dbReference>
<dbReference type="AlphaFoldDB" id="A0AAD4AE92"/>
<name>A0AAD4AE92_9GAMM</name>
<protein>
    <submittedName>
        <fullName evidence="15">Outer-membrane receptor for ferric coprogen and ferric-rhodotorulic acid</fullName>
    </submittedName>
</protein>
<evidence type="ECO:0000313" key="15">
    <source>
        <dbReference type="EMBL" id="KAF7764278.1"/>
    </source>
</evidence>
<dbReference type="InterPro" id="IPR036942">
    <property type="entry name" value="Beta-barrel_TonB_sf"/>
</dbReference>
<evidence type="ECO:0000256" key="10">
    <source>
        <dbReference type="PROSITE-ProRule" id="PRU01360"/>
    </source>
</evidence>
<evidence type="ECO:0000256" key="7">
    <source>
        <dbReference type="ARBA" id="ARBA00023136"/>
    </source>
</evidence>
<reference evidence="15" key="2">
    <citation type="submission" date="2015-03" db="EMBL/GenBank/DDBJ databases">
        <title>Genome sequence of Pseudoalteromonas citrea.</title>
        <authorList>
            <person name="Xie B.-B."/>
            <person name="Rong J.-C."/>
            <person name="Qin Q.-L."/>
            <person name="Zhang Y.-Z."/>
        </authorList>
    </citation>
    <scope>NUCLEOTIDE SEQUENCE</scope>
    <source>
        <strain evidence="15">DSM 8771</strain>
    </source>
</reference>
<feature type="signal peptide" evidence="12">
    <location>
        <begin position="1"/>
        <end position="30"/>
    </location>
</feature>
<keyword evidence="5 10" id="KW-0812">Transmembrane</keyword>
<dbReference type="InterPro" id="IPR000531">
    <property type="entry name" value="Beta-barrel_TonB"/>
</dbReference>
<dbReference type="InterPro" id="IPR010105">
    <property type="entry name" value="TonB_sidphr_rcpt"/>
</dbReference>
<dbReference type="PROSITE" id="PS52016">
    <property type="entry name" value="TONB_DEPENDENT_REC_3"/>
    <property type="match status" value="1"/>
</dbReference>
<feature type="domain" description="TonB-dependent receptor-like beta-barrel" evidence="13">
    <location>
        <begin position="262"/>
        <end position="731"/>
    </location>
</feature>
<dbReference type="Gene3D" id="2.40.170.20">
    <property type="entry name" value="TonB-dependent receptor, beta-barrel domain"/>
    <property type="match status" value="1"/>
</dbReference>
<keyword evidence="12" id="KW-0732">Signal</keyword>
<keyword evidence="6 11" id="KW-0798">TonB box</keyword>
<dbReference type="GO" id="GO:0009279">
    <property type="term" value="C:cell outer membrane"/>
    <property type="evidence" value="ECO:0007669"/>
    <property type="project" value="UniProtKB-SubCell"/>
</dbReference>
<evidence type="ECO:0000256" key="4">
    <source>
        <dbReference type="ARBA" id="ARBA00022452"/>
    </source>
</evidence>
<dbReference type="NCBIfam" id="TIGR01783">
    <property type="entry name" value="TonB-siderophor"/>
    <property type="match status" value="1"/>
</dbReference>
<evidence type="ECO:0000256" key="2">
    <source>
        <dbReference type="ARBA" id="ARBA00009810"/>
    </source>
</evidence>
<dbReference type="Pfam" id="PF00593">
    <property type="entry name" value="TonB_dep_Rec_b-barrel"/>
    <property type="match status" value="1"/>
</dbReference>
<keyword evidence="4 10" id="KW-1134">Transmembrane beta strand</keyword>
<evidence type="ECO:0000259" key="14">
    <source>
        <dbReference type="Pfam" id="PF07715"/>
    </source>
</evidence>
<sequence length="763" mass="85256">MTILTSTQLPARFKFSTCALILSASVNVFAEQSNIDNMVPSGAGEKQKFEKESDRVQELEHIYITGNSIGNYSESANKAALKMILSQRETPQAVSVISNQMIQDLQAINIEDILRNATGFYTSRSSSLDRPNFMVRGGDVNLIQIDGVQQFPGGRRPSVNGDSVAFERVEIVRGANGLLTGAGEPTATVNLVRKRATITDLEAHIGLSAGSWNNRRAEIDIANAITEEGNVRARFVAAHYDTDSHVERYGQEKTSVYTTLEADLTDYTLLRVGAEYADTASRGAINTHSQPYFNSDGSRFNGKSSDTGMTAKWSGWPLKEHTYFIGIDHGFENDWQLSAITTYNTIEMQGGELFFIYPNSNINPDGSSDAGFDYSAVISSSEDKQHTFDITLQGPVELFSRTHEVIFSYNSFTRDRTSFGKEADQSVISLDGLNYHDWTGNVPRYPFKDLGREGLSVTKSHGGFVAARLNPHDQVKIILGARLTNWDYEADRYDAISGQHLGQYDKEEVNNEVTPYAGVIFDVSDEYSVYASYTEAFTPQTYFDANDKMLDPKTGESYEFGIKGELLDGALNFTAAIYENIENGLAVQDPNYDENYTTPGGHTPYIQRGKGDKTNGYEIELTGALSENWDLSASYSKHKTKSREGEELYTNEPKQLLNIFTTYDFNNYFQGFTAGFGVNWTGDFYKNIDRPTADGTIEDYRFEQSSTVLVNVMARYAINDKMSIALNVNNLFDKHYYDSVSNWSGNVLHGEPVNWKLAFRYSW</sequence>
<dbReference type="PANTHER" id="PTHR32552:SF74">
    <property type="entry name" value="HYDROXAMATE SIDEROPHORE RECEPTOR FHUE"/>
    <property type="match status" value="1"/>
</dbReference>
<dbReference type="SUPFAM" id="SSF56935">
    <property type="entry name" value="Porins"/>
    <property type="match status" value="1"/>
</dbReference>
<evidence type="ECO:0000256" key="12">
    <source>
        <dbReference type="SAM" id="SignalP"/>
    </source>
</evidence>
<feature type="domain" description="TonB-dependent receptor plug" evidence="14">
    <location>
        <begin position="87"/>
        <end position="185"/>
    </location>
</feature>
<dbReference type="CDD" id="cd01347">
    <property type="entry name" value="ligand_gated_channel"/>
    <property type="match status" value="1"/>
</dbReference>
<dbReference type="GO" id="GO:0038023">
    <property type="term" value="F:signaling receptor activity"/>
    <property type="evidence" value="ECO:0007669"/>
    <property type="project" value="InterPro"/>
</dbReference>
<evidence type="ECO:0000256" key="3">
    <source>
        <dbReference type="ARBA" id="ARBA00022448"/>
    </source>
</evidence>
<dbReference type="GO" id="GO:0015891">
    <property type="term" value="P:siderophore transport"/>
    <property type="evidence" value="ECO:0007669"/>
    <property type="project" value="InterPro"/>
</dbReference>
<evidence type="ECO:0000256" key="8">
    <source>
        <dbReference type="ARBA" id="ARBA00023170"/>
    </source>
</evidence>
<proteinExistence type="inferred from homology"/>
<keyword evidence="3 10" id="KW-0813">Transport</keyword>
<dbReference type="RefSeq" id="WP_010362042.1">
    <property type="nucleotide sequence ID" value="NZ_AHBZ03000027.1"/>
</dbReference>
<dbReference type="InterPro" id="IPR012910">
    <property type="entry name" value="Plug_dom"/>
</dbReference>
<organism evidence="15 16">
    <name type="scientific">Pseudoalteromonas citrea</name>
    <dbReference type="NCBI Taxonomy" id="43655"/>
    <lineage>
        <taxon>Bacteria</taxon>
        <taxon>Pseudomonadati</taxon>
        <taxon>Pseudomonadota</taxon>
        <taxon>Gammaproteobacteria</taxon>
        <taxon>Alteromonadales</taxon>
        <taxon>Pseudoalteromonadaceae</taxon>
        <taxon>Pseudoalteromonas</taxon>
    </lineage>
</organism>
<gene>
    <name evidence="15" type="primary">fhuE</name>
    <name evidence="15" type="ORF">PCIT_b0235</name>
</gene>